<dbReference type="InterPro" id="IPR003768">
    <property type="entry name" value="ScpA"/>
</dbReference>
<dbReference type="Gene3D" id="1.10.10.580">
    <property type="entry name" value="Structural maintenance of chromosome 1. Chain E"/>
    <property type="match status" value="1"/>
</dbReference>
<dbReference type="InterPro" id="IPR023093">
    <property type="entry name" value="ScpA-like_C"/>
</dbReference>
<organism evidence="3">
    <name type="scientific">Paraconexibacter sp. AEG42_29</name>
    <dbReference type="NCBI Taxonomy" id="2997339"/>
    <lineage>
        <taxon>Bacteria</taxon>
        <taxon>Bacillati</taxon>
        <taxon>Actinomycetota</taxon>
        <taxon>Thermoleophilia</taxon>
        <taxon>Solirubrobacterales</taxon>
        <taxon>Paraconexibacteraceae</taxon>
        <taxon>Paraconexibacter</taxon>
    </lineage>
</organism>
<dbReference type="PANTHER" id="PTHR33969:SF2">
    <property type="entry name" value="SEGREGATION AND CONDENSATION PROTEIN A"/>
    <property type="match status" value="1"/>
</dbReference>
<accession>A0AAU7AV36</accession>
<proteinExistence type="predicted"/>
<dbReference type="AlphaFoldDB" id="A0AAU7AV36"/>
<gene>
    <name evidence="3" type="primary">scpA_1</name>
    <name evidence="3" type="ORF">DSM112329_02187</name>
</gene>
<dbReference type="Pfam" id="PF02616">
    <property type="entry name" value="SMC_ScpA"/>
    <property type="match status" value="1"/>
</dbReference>
<dbReference type="PANTHER" id="PTHR33969">
    <property type="entry name" value="SEGREGATION AND CONDENSATION PROTEIN A"/>
    <property type="match status" value="1"/>
</dbReference>
<dbReference type="Gene3D" id="6.10.250.2410">
    <property type="match status" value="1"/>
</dbReference>
<evidence type="ECO:0000313" key="3">
    <source>
        <dbReference type="EMBL" id="XAY05338.1"/>
    </source>
</evidence>
<protein>
    <recommendedName>
        <fullName evidence="2">Segregation and condensation protein A</fullName>
    </recommendedName>
</protein>
<sequence>MARIIEELELDLEVFSGPFDLLLTLVLREEVDLLEVELADVVVSYMDFLQERGELDLEIATEFLVLIAALLELKSRLMLPRAEEELLEDISPGEAAEELLARLIEAKRYRQAADHLAERLAGEHGYRYRSAPLPAFLKKVTYDENPAKVYEPAQLGAALGGLLRMPEAVRLDHLTIPRVSVAERLSHLRSLLRRGACTFSDAVKDADRVTVCVTLFALLELYKQGEATWIQDEPFGEIAITAATPRPPASPFGTVEKAATA</sequence>
<evidence type="ECO:0000256" key="2">
    <source>
        <dbReference type="ARBA" id="ARBA00044777"/>
    </source>
</evidence>
<dbReference type="EMBL" id="CP114014">
    <property type="protein sequence ID" value="XAY05338.1"/>
    <property type="molecule type" value="Genomic_DNA"/>
</dbReference>
<name>A0AAU7AV36_9ACTN</name>
<dbReference type="GO" id="GO:0007059">
    <property type="term" value="P:chromosome segregation"/>
    <property type="evidence" value="ECO:0007669"/>
    <property type="project" value="UniProtKB-KW"/>
</dbReference>
<dbReference type="KEGG" id="parq:DSM112329_02187"/>
<keyword evidence="1" id="KW-0159">Chromosome partition</keyword>
<evidence type="ECO:0000256" key="1">
    <source>
        <dbReference type="ARBA" id="ARBA00022829"/>
    </source>
</evidence>
<dbReference type="RefSeq" id="WP_354701848.1">
    <property type="nucleotide sequence ID" value="NZ_CP114014.1"/>
</dbReference>
<reference evidence="3" key="1">
    <citation type="submission" date="2022-12" db="EMBL/GenBank/DDBJ databases">
        <title>Paraconexibacter alkalitolerans sp. nov. and Baekduia alba sp. nov., isolated from soil and emended description of the genera Paraconexibacter (Chun et al., 2020) and Baekduia (An et al., 2020).</title>
        <authorList>
            <person name="Vieira S."/>
            <person name="Huber K.J."/>
            <person name="Geppert A."/>
            <person name="Wolf J."/>
            <person name="Neumann-Schaal M."/>
            <person name="Muesken M."/>
            <person name="Overmann J."/>
        </authorList>
    </citation>
    <scope>NUCLEOTIDE SEQUENCE</scope>
    <source>
        <strain evidence="3">AEG42_29</strain>
    </source>
</reference>